<proteinExistence type="predicted"/>
<organism evidence="1">
    <name type="scientific">marine sediment metagenome</name>
    <dbReference type="NCBI Taxonomy" id="412755"/>
    <lineage>
        <taxon>unclassified sequences</taxon>
        <taxon>metagenomes</taxon>
        <taxon>ecological metagenomes</taxon>
    </lineage>
</organism>
<evidence type="ECO:0000313" key="1">
    <source>
        <dbReference type="EMBL" id="GAG07316.1"/>
    </source>
</evidence>
<dbReference type="EMBL" id="BARS01025716">
    <property type="protein sequence ID" value="GAG07316.1"/>
    <property type="molecule type" value="Genomic_DNA"/>
</dbReference>
<comment type="caution">
    <text evidence="1">The sequence shown here is derived from an EMBL/GenBank/DDBJ whole genome shotgun (WGS) entry which is preliminary data.</text>
</comment>
<sequence length="59" mass="6601">MDDYTGTPTDTPKSFTQQKLDNLRDEEKAKADNAPLGEKIVDLPPDIDVDRLNDIAKDL</sequence>
<gene>
    <name evidence="1" type="ORF">S01H1_40598</name>
</gene>
<protein>
    <submittedName>
        <fullName evidence="1">Uncharacterized protein</fullName>
    </submittedName>
</protein>
<feature type="non-terminal residue" evidence="1">
    <location>
        <position position="59"/>
    </location>
</feature>
<accession>X0W3L3</accession>
<reference evidence="1" key="1">
    <citation type="journal article" date="2014" name="Front. Microbiol.">
        <title>High frequency of phylogenetically diverse reductive dehalogenase-homologous genes in deep subseafloor sedimentary metagenomes.</title>
        <authorList>
            <person name="Kawai M."/>
            <person name="Futagami T."/>
            <person name="Toyoda A."/>
            <person name="Takaki Y."/>
            <person name="Nishi S."/>
            <person name="Hori S."/>
            <person name="Arai W."/>
            <person name="Tsubouchi T."/>
            <person name="Morono Y."/>
            <person name="Uchiyama I."/>
            <person name="Ito T."/>
            <person name="Fujiyama A."/>
            <person name="Inagaki F."/>
            <person name="Takami H."/>
        </authorList>
    </citation>
    <scope>NUCLEOTIDE SEQUENCE</scope>
    <source>
        <strain evidence="1">Expedition CK06-06</strain>
    </source>
</reference>
<name>X0W3L3_9ZZZZ</name>
<dbReference type="AlphaFoldDB" id="X0W3L3"/>